<dbReference type="InterPro" id="IPR038718">
    <property type="entry name" value="SNF2-like_sf"/>
</dbReference>
<evidence type="ECO:0000256" key="1">
    <source>
        <dbReference type="ARBA" id="ARBA00004123"/>
    </source>
</evidence>
<dbReference type="GO" id="GO:0005634">
    <property type="term" value="C:nucleus"/>
    <property type="evidence" value="ECO:0007669"/>
    <property type="project" value="UniProtKB-SubCell"/>
</dbReference>
<dbReference type="GO" id="GO:0004386">
    <property type="term" value="F:helicase activity"/>
    <property type="evidence" value="ECO:0007669"/>
    <property type="project" value="UniProtKB-KW"/>
</dbReference>
<feature type="region of interest" description="Disordered" evidence="9">
    <location>
        <begin position="337"/>
        <end position="370"/>
    </location>
</feature>
<evidence type="ECO:0000313" key="12">
    <source>
        <dbReference type="EMBL" id="QYS98953.1"/>
    </source>
</evidence>
<keyword evidence="8" id="KW-0539">Nucleus</keyword>
<keyword evidence="13" id="KW-1185">Reference proteome</keyword>
<dbReference type="Gene3D" id="3.40.50.300">
    <property type="entry name" value="P-loop containing nucleotide triphosphate hydrolases"/>
    <property type="match status" value="1"/>
</dbReference>
<evidence type="ECO:0000256" key="9">
    <source>
        <dbReference type="SAM" id="MobiDB-lite"/>
    </source>
</evidence>
<evidence type="ECO:0000259" key="11">
    <source>
        <dbReference type="PROSITE" id="PS51194"/>
    </source>
</evidence>
<evidence type="ECO:0000256" key="8">
    <source>
        <dbReference type="ARBA" id="ARBA00023242"/>
    </source>
</evidence>
<dbReference type="InterPro" id="IPR044574">
    <property type="entry name" value="ARIP4-like"/>
</dbReference>
<dbReference type="CDD" id="cd18007">
    <property type="entry name" value="DEXHc_ATRX-like"/>
    <property type="match status" value="1"/>
</dbReference>
<dbReference type="InterPro" id="IPR000330">
    <property type="entry name" value="SNF2_N"/>
</dbReference>
<evidence type="ECO:0000256" key="4">
    <source>
        <dbReference type="ARBA" id="ARBA00022801"/>
    </source>
</evidence>
<dbReference type="Gene3D" id="3.40.50.10810">
    <property type="entry name" value="Tandem AAA-ATPase domain"/>
    <property type="match status" value="1"/>
</dbReference>
<dbReference type="InterPro" id="IPR056026">
    <property type="entry name" value="DUF7607"/>
</dbReference>
<proteinExistence type="inferred from homology"/>
<evidence type="ECO:0000256" key="2">
    <source>
        <dbReference type="ARBA" id="ARBA00007025"/>
    </source>
</evidence>
<name>A0A8G0LCW0_9HYPO</name>
<evidence type="ECO:0000259" key="10">
    <source>
        <dbReference type="PROSITE" id="PS51192"/>
    </source>
</evidence>
<evidence type="ECO:0000256" key="3">
    <source>
        <dbReference type="ARBA" id="ARBA00022741"/>
    </source>
</evidence>
<dbReference type="SMART" id="SM00487">
    <property type="entry name" value="DEXDc"/>
    <property type="match status" value="1"/>
</dbReference>
<dbReference type="InterPro" id="IPR014001">
    <property type="entry name" value="Helicase_ATP-bd"/>
</dbReference>
<dbReference type="PANTHER" id="PTHR45797">
    <property type="entry name" value="RAD54-LIKE"/>
    <property type="match status" value="1"/>
</dbReference>
<reference evidence="12 13" key="1">
    <citation type="journal article" date="2021" name="BMC Genomics">
        <title>Telomere-to-telomere genome assembly of asparaginase-producing Trichoderma simmonsii.</title>
        <authorList>
            <person name="Chung D."/>
            <person name="Kwon Y.M."/>
            <person name="Yang Y."/>
        </authorList>
    </citation>
    <scope>NUCLEOTIDE SEQUENCE [LARGE SCALE GENOMIC DNA]</scope>
    <source>
        <strain evidence="12 13">GH-Sj1</strain>
    </source>
</reference>
<feature type="region of interest" description="Disordered" evidence="9">
    <location>
        <begin position="1226"/>
        <end position="1259"/>
    </location>
</feature>
<evidence type="ECO:0000256" key="6">
    <source>
        <dbReference type="ARBA" id="ARBA00022840"/>
    </source>
</evidence>
<gene>
    <name evidence="12" type="ORF">H0G86_006109</name>
</gene>
<dbReference type="PROSITE" id="PS51194">
    <property type="entry name" value="HELICASE_CTER"/>
    <property type="match status" value="1"/>
</dbReference>
<comment type="subcellular location">
    <subcellularLocation>
        <location evidence="1">Nucleus</location>
    </subcellularLocation>
</comment>
<keyword evidence="4" id="KW-0378">Hydrolase</keyword>
<dbReference type="GO" id="GO:0016887">
    <property type="term" value="F:ATP hydrolysis activity"/>
    <property type="evidence" value="ECO:0007669"/>
    <property type="project" value="InterPro"/>
</dbReference>
<dbReference type="Proteomes" id="UP000826661">
    <property type="component" value="Chromosome III"/>
</dbReference>
<keyword evidence="6" id="KW-0067">ATP-binding</keyword>
<sequence length="1847" mass="208559">MDSFALTAPVALMGTTTQDDPFYWDPDTLSRELCSQCHLWVRNPAALAAKLATEDMDGRTLLTYELLFGRRELQESLGITTARSKAGLAEAILGFQAKSQGFRSWKKKWLKESRDATNLDEEGGDVKGEIANTPPVKPYSYTSPNLGLHANPAKHETDQEEVMNTRHVQDVTSFDNLFAEFDGDCIMQTTNGDTDHCIEADSASAPPLNLIESPPPAQQSEEQPSKRRRLAPTNLSTKPLTDSDLLALTQTAPLNLVDTVQEQGNNEERLATGISPVYAYLGEKGRHRQAVLSHIDSPDVPRISHVNGGFAVVSSKYTIPPGKRLVTNSIIRRQLRKNSKKEAALKQGDAVVRSPTPSNRSGSVVDLDDLPDSWDEETQREIDEENAEIAAREREQARQFSTERVGSILKEEMAAMEARWKETKLPKYNLKAHQIWKKSRRGERTKEKIFKARREVSRYEARIKKLYAEILDNTWQTEREVRTQASVMEQNLSDKLYQTWLLELLEQREAPPKPLDMPKPKPKLSTAKTPLDPFGDEVLTSDDEGEFVVPDKEEFIVPHDGDEGDLLMADREPFEDVPQSLPFRPSHIPSDIESDMVIDLTLLESDEQITDSKSAIQYIDLTSPVKREVREAGVIAEKSLLAVVLPEEVPPMDHLGSLQTIGEHSPRHWAKQKDRWRLVLCLLWKLPQTRREWILRLMQDNTAEDAWQASIHSHQTNPLAQESDIGKEETTTVAFDVTKLFLSCTRCRQLTDKRVVALDKTDKNRINRAKAFFSTFHAFIKDWAPQFPHSNQIFRTDAFDNEIGLDEADEHQLGVTNTPSKVRKHVVKEIIQNKEGVALREREMKRAAEIEARREKVRATLANSNALSVDKSRVIINESKEDDQPFIYVNDDIGQRIKDHQINGVRFLWDQIVLDAKERKTRQGCLLAHTMGLGKTMQVITFLVAVTEAANSDDESVRSQVPQELRKSQSLILCPAGLVDNWLDEILMWSPRSLLGNVFKVESAQKVDERMSIIKTWERDGGVLVVGHKLFERSKNDMREILTQSPNMVICDEAHVMKNPESKIHRACQEFRTRSRIALTGSPLSNNVEEYYWMINWVAPNFLGPQQEFRDIYENPIQCGLWHDSTREEKRKALKMLEVLKLNVAPKVQRATTQSVKHELPAKYEFVLFVEPTPTQKLLYNLYLAEMAPYLADSKQGKVFGATDHLRLICNHPRCFRQKVLEMSSKADVPGSSRTPAAAQPKELDEDEDDTDDDCSEKTKAPAITFPQSMISSVLKETSKADNANPALSRKVDLLLMILDEARAIGDKVLVFSHSLLTLDYLENLFKQQRRLVCRLDGSTATFKRQEQIKAFNTGKQEIYLISTGAGGVGLNIYGANRVVIFDFKWNPVTEQQAVGRAYRFGQQKTVYVYQFVVSGAFEEALQNKTVFKMQLASRVVDKKNPVSFGKRVGELLQPIKPKPAKDLGVFKGRDRILDKLIEHSQPGGTIREIISTDTFEEEDPTNELTAEERKYAQELHDLERMRHTNPEKYRMMLDQKQRAEQIRAMAEAARPSRVDMAAFNARLVEENLYIPQLSPSPSLAHDETAASNINTMPVAQTQADGVVPLGPQAHMPQFSSSAPLPMTGANTHILKSNAPPIFPITPSNGAARELGQGVGSTSTVATPASNTGASLFSQPRSHAKVDFEKELAKMIEAHSEIKDNAPDVARMLTEGITVAQKAQGHGFLPDDARWRLLLSHIRNNRRFMLAIVLGHCTPSYLATAPEEEIQNRIAIMNGHSEKDFLAQLRRVFETPDPSNLNNIHRPMPHSARATEDAQVMRRAADKRTERRFRLPQWANNALHQPNGQNL</sequence>
<dbReference type="GO" id="GO:0003677">
    <property type="term" value="F:DNA binding"/>
    <property type="evidence" value="ECO:0007669"/>
    <property type="project" value="UniProtKB-KW"/>
</dbReference>
<dbReference type="CDD" id="cd18793">
    <property type="entry name" value="SF2_C_SNF"/>
    <property type="match status" value="1"/>
</dbReference>
<dbReference type="GO" id="GO:0005524">
    <property type="term" value="F:ATP binding"/>
    <property type="evidence" value="ECO:0007669"/>
    <property type="project" value="UniProtKB-KW"/>
</dbReference>
<feature type="compositionally biased region" description="Polar residues" evidence="9">
    <location>
        <begin position="1656"/>
        <end position="1674"/>
    </location>
</feature>
<comment type="similarity">
    <text evidence="2">Belongs to the SNF2/RAD54 helicase family.</text>
</comment>
<evidence type="ECO:0000313" key="13">
    <source>
        <dbReference type="Proteomes" id="UP000826661"/>
    </source>
</evidence>
<dbReference type="Pfam" id="PF00176">
    <property type="entry name" value="SNF2-rel_dom"/>
    <property type="match status" value="1"/>
</dbReference>
<organism evidence="12 13">
    <name type="scientific">Trichoderma simmonsii</name>
    <dbReference type="NCBI Taxonomy" id="1491479"/>
    <lineage>
        <taxon>Eukaryota</taxon>
        <taxon>Fungi</taxon>
        <taxon>Dikarya</taxon>
        <taxon>Ascomycota</taxon>
        <taxon>Pezizomycotina</taxon>
        <taxon>Sordariomycetes</taxon>
        <taxon>Hypocreomycetidae</taxon>
        <taxon>Hypocreales</taxon>
        <taxon>Hypocreaceae</taxon>
        <taxon>Trichoderma</taxon>
    </lineage>
</organism>
<dbReference type="SUPFAM" id="SSF52540">
    <property type="entry name" value="P-loop containing nucleoside triphosphate hydrolases"/>
    <property type="match status" value="2"/>
</dbReference>
<dbReference type="PROSITE" id="PS51192">
    <property type="entry name" value="HELICASE_ATP_BIND_1"/>
    <property type="match status" value="1"/>
</dbReference>
<feature type="domain" description="Helicase ATP-binding" evidence="10">
    <location>
        <begin position="916"/>
        <end position="1101"/>
    </location>
</feature>
<dbReference type="Pfam" id="PF00271">
    <property type="entry name" value="Helicase_C"/>
    <property type="match status" value="1"/>
</dbReference>
<dbReference type="Pfam" id="PF24580">
    <property type="entry name" value="DUF7607"/>
    <property type="match status" value="1"/>
</dbReference>
<feature type="region of interest" description="Disordered" evidence="9">
    <location>
        <begin position="199"/>
        <end position="239"/>
    </location>
</feature>
<feature type="region of interest" description="Disordered" evidence="9">
    <location>
        <begin position="511"/>
        <end position="534"/>
    </location>
</feature>
<keyword evidence="3" id="KW-0547">Nucleotide-binding</keyword>
<protein>
    <submittedName>
        <fullName evidence="12">Uncharacterized protein</fullName>
    </submittedName>
</protein>
<dbReference type="PANTHER" id="PTHR45797:SF1">
    <property type="entry name" value="HELICASE ARIP4"/>
    <property type="match status" value="1"/>
</dbReference>
<dbReference type="SMART" id="SM00490">
    <property type="entry name" value="HELICc"/>
    <property type="match status" value="1"/>
</dbReference>
<feature type="region of interest" description="Disordered" evidence="9">
    <location>
        <begin position="1651"/>
        <end position="1674"/>
    </location>
</feature>
<evidence type="ECO:0000256" key="7">
    <source>
        <dbReference type="ARBA" id="ARBA00023125"/>
    </source>
</evidence>
<feature type="compositionally biased region" description="Acidic residues" evidence="9">
    <location>
        <begin position="1244"/>
        <end position="1255"/>
    </location>
</feature>
<dbReference type="EMBL" id="CP075866">
    <property type="protein sequence ID" value="QYS98953.1"/>
    <property type="molecule type" value="Genomic_DNA"/>
</dbReference>
<keyword evidence="7" id="KW-0238">DNA-binding</keyword>
<feature type="domain" description="Helicase C-terminal" evidence="11">
    <location>
        <begin position="1291"/>
        <end position="1444"/>
    </location>
</feature>
<feature type="region of interest" description="Disordered" evidence="9">
    <location>
        <begin position="114"/>
        <end position="138"/>
    </location>
</feature>
<evidence type="ECO:0000256" key="5">
    <source>
        <dbReference type="ARBA" id="ARBA00022806"/>
    </source>
</evidence>
<feature type="region of interest" description="Disordered" evidence="9">
    <location>
        <begin position="1793"/>
        <end position="1814"/>
    </location>
</feature>
<accession>A0A8G0LCW0</accession>
<dbReference type="InterPro" id="IPR027417">
    <property type="entry name" value="P-loop_NTPase"/>
</dbReference>
<dbReference type="InterPro" id="IPR001650">
    <property type="entry name" value="Helicase_C-like"/>
</dbReference>
<keyword evidence="5" id="KW-0347">Helicase</keyword>
<dbReference type="InterPro" id="IPR049730">
    <property type="entry name" value="SNF2/RAD54-like_C"/>
</dbReference>